<protein>
    <submittedName>
        <fullName evidence="1">Uncharacterized protein</fullName>
    </submittedName>
</protein>
<dbReference type="AlphaFoldDB" id="A0A7G1II04"/>
<dbReference type="EMBL" id="AP023343">
    <property type="protein sequence ID" value="BCI90430.1"/>
    <property type="molecule type" value="Genomic_DNA"/>
</dbReference>
<dbReference type="Proteomes" id="UP000516380">
    <property type="component" value="Chromosome"/>
</dbReference>
<accession>A0A7G1II04</accession>
<evidence type="ECO:0000313" key="2">
    <source>
        <dbReference type="Proteomes" id="UP000516380"/>
    </source>
</evidence>
<gene>
    <name evidence="1" type="ORF">NIIDMKKI_56360</name>
</gene>
<sequence>MPTFQAPVLPKPVLIAGKIDAAAAATGLAATVEPTAAAAAPIGLADTAPPT</sequence>
<evidence type="ECO:0000313" key="1">
    <source>
        <dbReference type="EMBL" id="BCI90430.1"/>
    </source>
</evidence>
<reference evidence="1 2" key="1">
    <citation type="submission" date="2020-07" db="EMBL/GenBank/DDBJ databases">
        <title>Mycobacterium kansasii (former subtype) with zoonotic potential isolated from diseased indoor pet cat, Japan.</title>
        <authorList>
            <person name="Fukano H."/>
            <person name="Terazono T."/>
            <person name="Hoshino Y."/>
        </authorList>
    </citation>
    <scope>NUCLEOTIDE SEQUENCE [LARGE SCALE GENOMIC DNA]</scope>
    <source>
        <strain evidence="1 2">Kuro-I</strain>
    </source>
</reference>
<keyword evidence="2" id="KW-1185">Reference proteome</keyword>
<proteinExistence type="predicted"/>
<name>A0A7G1II04_MYCKA</name>
<organism evidence="1 2">
    <name type="scientific">Mycobacterium kansasii</name>
    <dbReference type="NCBI Taxonomy" id="1768"/>
    <lineage>
        <taxon>Bacteria</taxon>
        <taxon>Bacillati</taxon>
        <taxon>Actinomycetota</taxon>
        <taxon>Actinomycetes</taxon>
        <taxon>Mycobacteriales</taxon>
        <taxon>Mycobacteriaceae</taxon>
        <taxon>Mycobacterium</taxon>
    </lineage>
</organism>